<evidence type="ECO:0000313" key="3">
    <source>
        <dbReference type="Proteomes" id="UP000076798"/>
    </source>
</evidence>
<dbReference type="AlphaFoldDB" id="A0A166CWM9"/>
<gene>
    <name evidence="2" type="ORF">SISSUDRAFT_1022266</name>
</gene>
<dbReference type="SUPFAM" id="SSF56112">
    <property type="entry name" value="Protein kinase-like (PK-like)"/>
    <property type="match status" value="1"/>
</dbReference>
<dbReference type="Gene3D" id="3.90.1200.10">
    <property type="match status" value="1"/>
</dbReference>
<protein>
    <recommendedName>
        <fullName evidence="1">Aminoglycoside phosphotransferase domain-containing protein</fullName>
    </recommendedName>
</protein>
<organism evidence="2 3">
    <name type="scientific">Sistotremastrum suecicum HHB10207 ss-3</name>
    <dbReference type="NCBI Taxonomy" id="1314776"/>
    <lineage>
        <taxon>Eukaryota</taxon>
        <taxon>Fungi</taxon>
        <taxon>Dikarya</taxon>
        <taxon>Basidiomycota</taxon>
        <taxon>Agaricomycotina</taxon>
        <taxon>Agaricomycetes</taxon>
        <taxon>Sistotremastrales</taxon>
        <taxon>Sistotremastraceae</taxon>
        <taxon>Sistotremastrum</taxon>
    </lineage>
</organism>
<dbReference type="Pfam" id="PF01636">
    <property type="entry name" value="APH"/>
    <property type="match status" value="1"/>
</dbReference>
<dbReference type="EMBL" id="KV428074">
    <property type="protein sequence ID" value="KZT37900.1"/>
    <property type="molecule type" value="Genomic_DNA"/>
</dbReference>
<reference evidence="2 3" key="1">
    <citation type="journal article" date="2016" name="Mol. Biol. Evol.">
        <title>Comparative Genomics of Early-Diverging Mushroom-Forming Fungi Provides Insights into the Origins of Lignocellulose Decay Capabilities.</title>
        <authorList>
            <person name="Nagy L.G."/>
            <person name="Riley R."/>
            <person name="Tritt A."/>
            <person name="Adam C."/>
            <person name="Daum C."/>
            <person name="Floudas D."/>
            <person name="Sun H."/>
            <person name="Yadav J.S."/>
            <person name="Pangilinan J."/>
            <person name="Larsson K.H."/>
            <person name="Matsuura K."/>
            <person name="Barry K."/>
            <person name="Labutti K."/>
            <person name="Kuo R."/>
            <person name="Ohm R.A."/>
            <person name="Bhattacharya S.S."/>
            <person name="Shirouzu T."/>
            <person name="Yoshinaga Y."/>
            <person name="Martin F.M."/>
            <person name="Grigoriev I.V."/>
            <person name="Hibbett D.S."/>
        </authorList>
    </citation>
    <scope>NUCLEOTIDE SEQUENCE [LARGE SCALE GENOMIC DNA]</scope>
    <source>
        <strain evidence="2 3">HHB10207 ss-3</strain>
    </source>
</reference>
<accession>A0A166CWM9</accession>
<feature type="domain" description="Aminoglycoside phosphotransferase" evidence="1">
    <location>
        <begin position="181"/>
        <end position="221"/>
    </location>
</feature>
<dbReference type="Proteomes" id="UP000076798">
    <property type="component" value="Unassembled WGS sequence"/>
</dbReference>
<evidence type="ECO:0000313" key="2">
    <source>
        <dbReference type="EMBL" id="KZT37900.1"/>
    </source>
</evidence>
<sequence length="311" mass="34979">MSTLFQNLTDEQALSDARNAVTLFYDAPILSADKHAIQVMFSITFIVRLEDGSNVIVQLRDNEIDLSKVALARSMLGDVVPRMNAAPTEYALFAYVADFLPGTMWIDLEDDRELDVQIAHDSMIARQVANLIVKCNLGIGSAGIVDTYIIPRLAHILKKYNSLPPPLRTRIEGMLYNVDELKKLPLALCHIDINKMNILVDPNSLRVTGLIDWEAAAILPLGMSAWCIRFLTVPIPRRQDKVLEKSWPVTQAFWQAFFAALPPGLQSLKSTILLSTQVGFVLLSGIPEHIIQSEEELRKLEIRLAWLDRYE</sequence>
<evidence type="ECO:0000259" key="1">
    <source>
        <dbReference type="Pfam" id="PF01636"/>
    </source>
</evidence>
<keyword evidence="3" id="KW-1185">Reference proteome</keyword>
<dbReference type="InterPro" id="IPR011009">
    <property type="entry name" value="Kinase-like_dom_sf"/>
</dbReference>
<dbReference type="STRING" id="1314776.A0A166CWM9"/>
<proteinExistence type="predicted"/>
<dbReference type="OrthoDB" id="10003767at2759"/>
<name>A0A166CWM9_9AGAM</name>
<dbReference type="InterPro" id="IPR002575">
    <property type="entry name" value="Aminoglycoside_PTrfase"/>
</dbReference>